<organism evidence="1">
    <name type="scientific">Staphylococcus aureus</name>
    <dbReference type="NCBI Taxonomy" id="1280"/>
    <lineage>
        <taxon>Bacteria</taxon>
        <taxon>Bacillati</taxon>
        <taxon>Bacillota</taxon>
        <taxon>Bacilli</taxon>
        <taxon>Bacillales</taxon>
        <taxon>Staphylococcaceae</taxon>
        <taxon>Staphylococcus</taxon>
    </lineage>
</organism>
<protein>
    <recommendedName>
        <fullName evidence="2">Phage protein</fullName>
    </recommendedName>
</protein>
<proteinExistence type="predicted"/>
<dbReference type="EMBL" id="AP019713">
    <property type="protein sequence ID" value="BBK67359.1"/>
    <property type="molecule type" value="Genomic_DNA"/>
</dbReference>
<evidence type="ECO:0000313" key="1">
    <source>
        <dbReference type="EMBL" id="BBK67359.1"/>
    </source>
</evidence>
<name>A0A5S9I489_STAAU</name>
<accession>A0A5S9I489</accession>
<dbReference type="AlphaFoldDB" id="A0A5S9I489"/>
<reference evidence="1" key="1">
    <citation type="submission" date="2019-06" db="EMBL/GenBank/DDBJ databases">
        <title>A novel staphylococcal enterotoxin, SE02, involved in a staphylococcal food poisoning outbreak that occurred in Tokyo in 2004.</title>
        <authorList>
            <person name="Suzuki Y."/>
            <person name="Kubota H."/>
            <person name="Kato R."/>
            <person name="Sadamasu K."/>
        </authorList>
    </citation>
    <scope>NUCLEOTIDE SEQUENCE</scope>
    <source>
        <strain evidence="1">Tokyo12482</strain>
    </source>
</reference>
<gene>
    <name evidence="1" type="ORF">TMSFP482_12150</name>
</gene>
<evidence type="ECO:0008006" key="2">
    <source>
        <dbReference type="Google" id="ProtNLM"/>
    </source>
</evidence>
<sequence>MKTYPALAFEHKDESGVYIGEFDGWCQDLDEAILFANKDGSKPDKKKAKEIFLREEKNLSDILKERYGEDAIQNYRPSEWFKTCNLVDVEISEEKFKELLNND</sequence>
<dbReference type="RefSeq" id="WP_000860978.1">
    <property type="nucleotide sequence ID" value="NZ_AP017922.1"/>
</dbReference>